<evidence type="ECO:0000313" key="1">
    <source>
        <dbReference type="EMBL" id="PQV57098.1"/>
    </source>
</evidence>
<dbReference type="OrthoDB" id="7870971at2"/>
<dbReference type="RefSeq" id="WP_105514519.1">
    <property type="nucleotide sequence ID" value="NZ_PVEP01000003.1"/>
</dbReference>
<proteinExistence type="predicted"/>
<keyword evidence="2" id="KW-1185">Reference proteome</keyword>
<protein>
    <submittedName>
        <fullName evidence="1">Flagellar assembly protein FliH</fullName>
    </submittedName>
</protein>
<organism evidence="1 2">
    <name type="scientific">Albidovulum denitrificans</name>
    <dbReference type="NCBI Taxonomy" id="404881"/>
    <lineage>
        <taxon>Bacteria</taxon>
        <taxon>Pseudomonadati</taxon>
        <taxon>Pseudomonadota</taxon>
        <taxon>Alphaproteobacteria</taxon>
        <taxon>Rhodobacterales</taxon>
        <taxon>Paracoccaceae</taxon>
        <taxon>Albidovulum</taxon>
    </lineage>
</organism>
<keyword evidence="1" id="KW-0969">Cilium</keyword>
<keyword evidence="1" id="KW-0966">Cell projection</keyword>
<sequence>MISRVLKLETFTPADPDLTRDNVTDTEAEEGRLAAYEQGYSAGWDDAVAAQDADLTRLRNELGQNLQDLAFTYHEAHSHVLRTLEPLLRDMVAKVLPAVARETLGQMVVEQLRPLVADLADAPLSILTHPDNVAMIEDLVIVHAKFPAEVRVDPTLGPGQAQFRIGPTERVIDLDGVIAAIAGAVSGFFDIEKQELKSHG</sequence>
<keyword evidence="1" id="KW-0282">Flagellum</keyword>
<gene>
    <name evidence="1" type="ORF">LX70_01957</name>
</gene>
<accession>A0A2S8S8R5</accession>
<dbReference type="Proteomes" id="UP000238338">
    <property type="component" value="Unassembled WGS sequence"/>
</dbReference>
<evidence type="ECO:0000313" key="2">
    <source>
        <dbReference type="Proteomes" id="UP000238338"/>
    </source>
</evidence>
<dbReference type="EMBL" id="PVEP01000003">
    <property type="protein sequence ID" value="PQV57098.1"/>
    <property type="molecule type" value="Genomic_DNA"/>
</dbReference>
<dbReference type="AlphaFoldDB" id="A0A2S8S8R5"/>
<name>A0A2S8S8R5_9RHOB</name>
<reference evidence="1 2" key="1">
    <citation type="submission" date="2018-02" db="EMBL/GenBank/DDBJ databases">
        <title>Genomic Encyclopedia of Archaeal and Bacterial Type Strains, Phase II (KMG-II): from individual species to whole genera.</title>
        <authorList>
            <person name="Goeker M."/>
        </authorList>
    </citation>
    <scope>NUCLEOTIDE SEQUENCE [LARGE SCALE GENOMIC DNA]</scope>
    <source>
        <strain evidence="1 2">DSM 18921</strain>
    </source>
</reference>
<comment type="caution">
    <text evidence="1">The sequence shown here is derived from an EMBL/GenBank/DDBJ whole genome shotgun (WGS) entry which is preliminary data.</text>
</comment>